<reference evidence="3" key="1">
    <citation type="journal article" date="2023" name="Mol. Phylogenet. Evol.">
        <title>Genome-scale phylogeny and comparative genomics of the fungal order Sordariales.</title>
        <authorList>
            <person name="Hensen N."/>
            <person name="Bonometti L."/>
            <person name="Westerberg I."/>
            <person name="Brannstrom I.O."/>
            <person name="Guillou S."/>
            <person name="Cros-Aarteil S."/>
            <person name="Calhoun S."/>
            <person name="Haridas S."/>
            <person name="Kuo A."/>
            <person name="Mondo S."/>
            <person name="Pangilinan J."/>
            <person name="Riley R."/>
            <person name="LaButti K."/>
            <person name="Andreopoulos B."/>
            <person name="Lipzen A."/>
            <person name="Chen C."/>
            <person name="Yan M."/>
            <person name="Daum C."/>
            <person name="Ng V."/>
            <person name="Clum A."/>
            <person name="Steindorff A."/>
            <person name="Ohm R.A."/>
            <person name="Martin F."/>
            <person name="Silar P."/>
            <person name="Natvig D.O."/>
            <person name="Lalanne C."/>
            <person name="Gautier V."/>
            <person name="Ament-Velasquez S.L."/>
            <person name="Kruys A."/>
            <person name="Hutchinson M.I."/>
            <person name="Powell A.J."/>
            <person name="Barry K."/>
            <person name="Miller A.N."/>
            <person name="Grigoriev I.V."/>
            <person name="Debuchy R."/>
            <person name="Gladieux P."/>
            <person name="Hiltunen Thoren M."/>
            <person name="Johannesson H."/>
        </authorList>
    </citation>
    <scope>NUCLEOTIDE SEQUENCE</scope>
    <source>
        <strain evidence="3">CBS 314.62</strain>
    </source>
</reference>
<dbReference type="Proteomes" id="UP001270362">
    <property type="component" value="Unassembled WGS sequence"/>
</dbReference>
<sequence>MEASGRVAVVLVLIINRVAKSSTLGWTGRPLDTLDLQIPIESRWSYHFSPFFLSGRLVSSPPKESIHSFNGSRSFVRQHGRFLWPEPTPGQEQTKSTRKGPEFTSPRSSPACPIRRLSPFSQSVESKRPIAWP</sequence>
<evidence type="ECO:0008006" key="5">
    <source>
        <dbReference type="Google" id="ProtNLM"/>
    </source>
</evidence>
<accession>A0AAE0XF54</accession>
<reference evidence="3" key="2">
    <citation type="submission" date="2023-06" db="EMBL/GenBank/DDBJ databases">
        <authorList>
            <consortium name="Lawrence Berkeley National Laboratory"/>
            <person name="Haridas S."/>
            <person name="Hensen N."/>
            <person name="Bonometti L."/>
            <person name="Westerberg I."/>
            <person name="Brannstrom I.O."/>
            <person name="Guillou S."/>
            <person name="Cros-Aarteil S."/>
            <person name="Calhoun S."/>
            <person name="Kuo A."/>
            <person name="Mondo S."/>
            <person name="Pangilinan J."/>
            <person name="Riley R."/>
            <person name="Labutti K."/>
            <person name="Andreopoulos B."/>
            <person name="Lipzen A."/>
            <person name="Chen C."/>
            <person name="Yanf M."/>
            <person name="Daum C."/>
            <person name="Ng V."/>
            <person name="Clum A."/>
            <person name="Steindorff A."/>
            <person name="Ohm R."/>
            <person name="Martin F."/>
            <person name="Silar P."/>
            <person name="Natvig D."/>
            <person name="Lalanne C."/>
            <person name="Gautier V."/>
            <person name="Ament-Velasquez S.L."/>
            <person name="Kruys A."/>
            <person name="Hutchinson M.I."/>
            <person name="Powell A.J."/>
            <person name="Barry K."/>
            <person name="Miller A.N."/>
            <person name="Grigoriev I.V."/>
            <person name="Debuchy R."/>
            <person name="Gladieux P."/>
            <person name="Thoren M.H."/>
            <person name="Johannesson H."/>
        </authorList>
    </citation>
    <scope>NUCLEOTIDE SEQUENCE</scope>
    <source>
        <strain evidence="3">CBS 314.62</strain>
    </source>
</reference>
<feature type="chain" id="PRO_5042022543" description="Secreted protein" evidence="2">
    <location>
        <begin position="22"/>
        <end position="133"/>
    </location>
</feature>
<proteinExistence type="predicted"/>
<protein>
    <recommendedName>
        <fullName evidence="5">Secreted protein</fullName>
    </recommendedName>
</protein>
<gene>
    <name evidence="3" type="ORF">B0T22DRAFT_10712</name>
</gene>
<feature type="signal peptide" evidence="2">
    <location>
        <begin position="1"/>
        <end position="21"/>
    </location>
</feature>
<dbReference type="AlphaFoldDB" id="A0AAE0XF54"/>
<organism evidence="3 4">
    <name type="scientific">Podospora appendiculata</name>
    <dbReference type="NCBI Taxonomy" id="314037"/>
    <lineage>
        <taxon>Eukaryota</taxon>
        <taxon>Fungi</taxon>
        <taxon>Dikarya</taxon>
        <taxon>Ascomycota</taxon>
        <taxon>Pezizomycotina</taxon>
        <taxon>Sordariomycetes</taxon>
        <taxon>Sordariomycetidae</taxon>
        <taxon>Sordariales</taxon>
        <taxon>Podosporaceae</taxon>
        <taxon>Podospora</taxon>
    </lineage>
</organism>
<keyword evidence="2" id="KW-0732">Signal</keyword>
<dbReference type="EMBL" id="JAULSO010000001">
    <property type="protein sequence ID" value="KAK3692338.1"/>
    <property type="molecule type" value="Genomic_DNA"/>
</dbReference>
<evidence type="ECO:0000313" key="3">
    <source>
        <dbReference type="EMBL" id="KAK3692338.1"/>
    </source>
</evidence>
<name>A0AAE0XF54_9PEZI</name>
<feature type="region of interest" description="Disordered" evidence="1">
    <location>
        <begin position="80"/>
        <end position="133"/>
    </location>
</feature>
<evidence type="ECO:0000256" key="1">
    <source>
        <dbReference type="SAM" id="MobiDB-lite"/>
    </source>
</evidence>
<evidence type="ECO:0000313" key="4">
    <source>
        <dbReference type="Proteomes" id="UP001270362"/>
    </source>
</evidence>
<comment type="caution">
    <text evidence="3">The sequence shown here is derived from an EMBL/GenBank/DDBJ whole genome shotgun (WGS) entry which is preliminary data.</text>
</comment>
<keyword evidence="4" id="KW-1185">Reference proteome</keyword>
<evidence type="ECO:0000256" key="2">
    <source>
        <dbReference type="SAM" id="SignalP"/>
    </source>
</evidence>